<dbReference type="HOGENOM" id="CLU_073621_0_0_1"/>
<dbReference type="OrthoDB" id="3554489at2759"/>
<dbReference type="InParanoid" id="G2Y772"/>
<proteinExistence type="predicted"/>
<feature type="compositionally biased region" description="Basic and acidic residues" evidence="1">
    <location>
        <begin position="207"/>
        <end position="235"/>
    </location>
</feature>
<accession>G2Y772</accession>
<evidence type="ECO:0000313" key="2">
    <source>
        <dbReference type="EMBL" id="CCD48474.1"/>
    </source>
</evidence>
<sequence>MCRALCLKLLGATIAGKCNRNQISTYAEGGVALASLHVAFTVTIRDYCKDLAHHSLTPFLFLFVYSENEAAVCALAPEALRMPHNHRKPTLSRESSSSSTQSSRSSGNRKRSHKMSRNSRSQRHHTRDREDRQKKDVEDGVVGVGKRVYKTVEKLENPVKKLGKLVLWSAPLILAGLEVRHEWHHHIHKRRMMEKEYEKAHLEIQLQKEKDGKKEGITVEETKSHGPTQEREKDSAATPAPTSEEVHILPYPVLVDRQGEYPRRHPTRRELEERDPYLLPPIAPEAPCQDMWEIRQPRIRVKQPGSREVHFPQVRSRSESVYEYRRW</sequence>
<protein>
    <submittedName>
        <fullName evidence="2">Uncharacterized protein</fullName>
    </submittedName>
</protein>
<gene>
    <name evidence="2" type="ORF">BofuT4_P108580.1</name>
</gene>
<feature type="compositionally biased region" description="Basic and acidic residues" evidence="1">
    <location>
        <begin position="127"/>
        <end position="138"/>
    </location>
</feature>
<feature type="compositionally biased region" description="Low complexity" evidence="1">
    <location>
        <begin position="92"/>
        <end position="106"/>
    </location>
</feature>
<dbReference type="EMBL" id="FQ790293">
    <property type="protein sequence ID" value="CCD48474.1"/>
    <property type="molecule type" value="Genomic_DNA"/>
</dbReference>
<dbReference type="AlphaFoldDB" id="G2Y772"/>
<feature type="region of interest" description="Disordered" evidence="1">
    <location>
        <begin position="86"/>
        <end position="139"/>
    </location>
</feature>
<reference evidence="3" key="1">
    <citation type="journal article" date="2011" name="PLoS Genet.">
        <title>Genomic analysis of the necrotrophic fungal pathogens Sclerotinia sclerotiorum and Botrytis cinerea.</title>
        <authorList>
            <person name="Amselem J."/>
            <person name="Cuomo C.A."/>
            <person name="van Kan J.A."/>
            <person name="Viaud M."/>
            <person name="Benito E.P."/>
            <person name="Couloux A."/>
            <person name="Coutinho P.M."/>
            <person name="de Vries R.P."/>
            <person name="Dyer P.S."/>
            <person name="Fillinger S."/>
            <person name="Fournier E."/>
            <person name="Gout L."/>
            <person name="Hahn M."/>
            <person name="Kohn L."/>
            <person name="Lapalu N."/>
            <person name="Plummer K.M."/>
            <person name="Pradier J.M."/>
            <person name="Quevillon E."/>
            <person name="Sharon A."/>
            <person name="Simon A."/>
            <person name="ten Have A."/>
            <person name="Tudzynski B."/>
            <person name="Tudzynski P."/>
            <person name="Wincker P."/>
            <person name="Andrew M."/>
            <person name="Anthouard V."/>
            <person name="Beever R.E."/>
            <person name="Beffa R."/>
            <person name="Benoit I."/>
            <person name="Bouzid O."/>
            <person name="Brault B."/>
            <person name="Chen Z."/>
            <person name="Choquer M."/>
            <person name="Collemare J."/>
            <person name="Cotton P."/>
            <person name="Danchin E.G."/>
            <person name="Da Silva C."/>
            <person name="Gautier A."/>
            <person name="Giraud C."/>
            <person name="Giraud T."/>
            <person name="Gonzalez C."/>
            <person name="Grossetete S."/>
            <person name="Guldener U."/>
            <person name="Henrissat B."/>
            <person name="Howlett B.J."/>
            <person name="Kodira C."/>
            <person name="Kretschmer M."/>
            <person name="Lappartient A."/>
            <person name="Leroch M."/>
            <person name="Levis C."/>
            <person name="Mauceli E."/>
            <person name="Neuveglise C."/>
            <person name="Oeser B."/>
            <person name="Pearson M."/>
            <person name="Poulain J."/>
            <person name="Poussereau N."/>
            <person name="Quesneville H."/>
            <person name="Rascle C."/>
            <person name="Schumacher J."/>
            <person name="Segurens B."/>
            <person name="Sexton A."/>
            <person name="Silva E."/>
            <person name="Sirven C."/>
            <person name="Soanes D.M."/>
            <person name="Talbot N.J."/>
            <person name="Templeton M."/>
            <person name="Yandava C."/>
            <person name="Yarden O."/>
            <person name="Zeng Q."/>
            <person name="Rollins J.A."/>
            <person name="Lebrun M.H."/>
            <person name="Dickman M."/>
        </authorList>
    </citation>
    <scope>NUCLEOTIDE SEQUENCE [LARGE SCALE GENOMIC DNA]</scope>
    <source>
        <strain evidence="3">T4</strain>
    </source>
</reference>
<dbReference type="Proteomes" id="UP000008177">
    <property type="component" value="Unplaced contigs"/>
</dbReference>
<organism evidence="2 3">
    <name type="scientific">Botryotinia fuckeliana (strain T4)</name>
    <name type="common">Noble rot fungus</name>
    <name type="synonym">Botrytis cinerea</name>
    <dbReference type="NCBI Taxonomy" id="999810"/>
    <lineage>
        <taxon>Eukaryota</taxon>
        <taxon>Fungi</taxon>
        <taxon>Dikarya</taxon>
        <taxon>Ascomycota</taxon>
        <taxon>Pezizomycotina</taxon>
        <taxon>Leotiomycetes</taxon>
        <taxon>Helotiales</taxon>
        <taxon>Sclerotiniaceae</taxon>
        <taxon>Botrytis</taxon>
    </lineage>
</organism>
<feature type="region of interest" description="Disordered" evidence="1">
    <location>
        <begin position="207"/>
        <end position="245"/>
    </location>
</feature>
<evidence type="ECO:0000313" key="3">
    <source>
        <dbReference type="Proteomes" id="UP000008177"/>
    </source>
</evidence>
<evidence type="ECO:0000256" key="1">
    <source>
        <dbReference type="SAM" id="MobiDB-lite"/>
    </source>
</evidence>
<name>G2Y772_BOTF4</name>
<feature type="compositionally biased region" description="Basic residues" evidence="1">
    <location>
        <begin position="107"/>
        <end position="126"/>
    </location>
</feature>